<reference evidence="2 3" key="1">
    <citation type="journal article" date="2015" name="Genome Announc.">
        <title>Genome Sequence of 'Candidatus Thioglobus autotrophica' Strain EF1, a Chemoautotroph from the SUP05 Clade of Marine Gammaproteobacteria.</title>
        <authorList>
            <person name="Shah V."/>
            <person name="Morris R.M."/>
        </authorList>
    </citation>
    <scope>NUCLEOTIDE SEQUENCE [LARGE SCALE GENOMIC DNA]</scope>
    <source>
        <strain evidence="2 3">EF1</strain>
    </source>
</reference>
<evidence type="ECO:0000313" key="3">
    <source>
        <dbReference type="Proteomes" id="UP000058020"/>
    </source>
</evidence>
<dbReference type="PANTHER" id="PTHR36536">
    <property type="entry name" value="UPF0111 PROTEIN HI_1603"/>
    <property type="match status" value="1"/>
</dbReference>
<dbReference type="AlphaFoldDB" id="A0A0M4PKS8"/>
<dbReference type="InterPro" id="IPR002727">
    <property type="entry name" value="DUF47"/>
</dbReference>
<name>A0A0M4PKS8_9GAMM</name>
<dbReference type="SUPFAM" id="SSF109755">
    <property type="entry name" value="PhoU-like"/>
    <property type="match status" value="1"/>
</dbReference>
<dbReference type="STRING" id="1705394.SP60_04865"/>
<dbReference type="PANTHER" id="PTHR36536:SF3">
    <property type="entry name" value="UPF0111 PROTEIN HI_1603"/>
    <property type="match status" value="1"/>
</dbReference>
<dbReference type="EMBL" id="CP010552">
    <property type="protein sequence ID" value="ALE52599.1"/>
    <property type="molecule type" value="Genomic_DNA"/>
</dbReference>
<organism evidence="2 3">
    <name type="scientific">Candidatus Thioglobus autotrophicus</name>
    <dbReference type="NCBI Taxonomy" id="1705394"/>
    <lineage>
        <taxon>Bacteria</taxon>
        <taxon>Pseudomonadati</taxon>
        <taxon>Pseudomonadota</taxon>
        <taxon>Gammaproteobacteria</taxon>
        <taxon>Candidatus Pseudothioglobaceae</taxon>
        <taxon>Candidatus Thioglobus</taxon>
    </lineage>
</organism>
<dbReference type="Pfam" id="PF01865">
    <property type="entry name" value="PhoU_div"/>
    <property type="match status" value="1"/>
</dbReference>
<evidence type="ECO:0000256" key="1">
    <source>
        <dbReference type="ARBA" id="ARBA00008591"/>
    </source>
</evidence>
<comment type="similarity">
    <text evidence="1">Belongs to the UPF0111 family.</text>
</comment>
<evidence type="ECO:0000313" key="2">
    <source>
        <dbReference type="EMBL" id="ALE52599.1"/>
    </source>
</evidence>
<sequence>MAKSIIDGLFGKSPISPLQHHMTSVHSCIAELKDFMVAIHAQDWDKAEEIRSKIGDKEGEADVLKKKLRLSLPSTFMMPFSRRDLLDLLLIQDSIANLTKDVSGLMINRKMTLPNEIFEDVIELTSVCIKTSATALKAVNELDELLETAFGNRERKVVGSIISDINELESESDRIQHVIRTKLFPLEADLPPVDVMFYYRAVEWLGELADAAQKVGSRLEVLLAK</sequence>
<gene>
    <name evidence="2" type="ORF">SP60_04865</name>
</gene>
<dbReference type="InterPro" id="IPR038078">
    <property type="entry name" value="PhoU-like_sf"/>
</dbReference>
<protein>
    <submittedName>
        <fullName evidence="2">Phosphate transport regulator</fullName>
    </submittedName>
</protein>
<dbReference type="PATRIC" id="fig|1705394.5.peg.974"/>
<dbReference type="Gene3D" id="1.20.58.220">
    <property type="entry name" value="Phosphate transport system protein phou homolog 2, domain 2"/>
    <property type="match status" value="1"/>
</dbReference>
<accession>A0A0M4PKS8</accession>
<dbReference type="InterPro" id="IPR018445">
    <property type="entry name" value="Put_Phosphate_transp_reg"/>
</dbReference>
<dbReference type="Proteomes" id="UP000058020">
    <property type="component" value="Chromosome"/>
</dbReference>
<dbReference type="RefSeq" id="WP_053951555.1">
    <property type="nucleotide sequence ID" value="NZ_CP010552.1"/>
</dbReference>
<dbReference type="NCBIfam" id="TIGR00153">
    <property type="entry name" value="TIGR00153 family protein"/>
    <property type="match status" value="1"/>
</dbReference>
<dbReference type="OrthoDB" id="9780540at2"/>
<proteinExistence type="inferred from homology"/>
<dbReference type="KEGG" id="tho:SP60_04865"/>
<keyword evidence="3" id="KW-1185">Reference proteome</keyword>